<dbReference type="EMBL" id="UOEE01000225">
    <property type="protein sequence ID" value="VAV96522.1"/>
    <property type="molecule type" value="Genomic_DNA"/>
</dbReference>
<reference evidence="1" key="1">
    <citation type="submission" date="2018-06" db="EMBL/GenBank/DDBJ databases">
        <authorList>
            <person name="Zhirakovskaya E."/>
        </authorList>
    </citation>
    <scope>NUCLEOTIDE SEQUENCE</scope>
</reference>
<gene>
    <name evidence="1" type="ORF">MNBD_ALPHA06-2315</name>
</gene>
<feature type="non-terminal residue" evidence="1">
    <location>
        <position position="1"/>
    </location>
</feature>
<proteinExistence type="predicted"/>
<dbReference type="InterPro" id="IPR035923">
    <property type="entry name" value="TT1751-like_sf"/>
</dbReference>
<organism evidence="1">
    <name type="scientific">hydrothermal vent metagenome</name>
    <dbReference type="NCBI Taxonomy" id="652676"/>
    <lineage>
        <taxon>unclassified sequences</taxon>
        <taxon>metagenomes</taxon>
        <taxon>ecological metagenomes</taxon>
    </lineage>
</organism>
<sequence length="270" mass="28478">SVFADDGLKPFIQGASETEDVAAALTEAGFEIVGEYSPYAGAQIIFISSKDLRVAASQSEFGGYAAALRVSITDVDGARQIAYNNPAYVSNIYRMNNDLASVQSALEAALGNQGQFGAKKGLSIKKLRKYRYKIGMAGFKGHMKLASYDSHAAAIAAVEAGLAQGKMDVGQVYRVDLDDKEQTLIGVSLGAGAGEGADVVVMQTADQGAIRATPHLSYEMLVSGNDVYMLGARFRIAQSFPSLTMGTFIKIINSPGDIKKALKEAANGAE</sequence>
<protein>
    <submittedName>
        <fullName evidence="1">Uncharacterized protein</fullName>
    </submittedName>
</protein>
<name>A0A3B0RYI4_9ZZZZ</name>
<evidence type="ECO:0000313" key="1">
    <source>
        <dbReference type="EMBL" id="VAV96522.1"/>
    </source>
</evidence>
<accession>A0A3B0RYI4</accession>
<dbReference type="SUPFAM" id="SSF103247">
    <property type="entry name" value="TT1751-like"/>
    <property type="match status" value="1"/>
</dbReference>
<dbReference type="AlphaFoldDB" id="A0A3B0RYI4"/>